<feature type="compositionally biased region" description="Basic and acidic residues" evidence="10">
    <location>
        <begin position="856"/>
        <end position="868"/>
    </location>
</feature>
<dbReference type="CDD" id="cd21191">
    <property type="entry name" value="CH_CLMN_rpt1"/>
    <property type="match status" value="1"/>
</dbReference>
<evidence type="ECO:0000256" key="9">
    <source>
        <dbReference type="ARBA" id="ARBA00082870"/>
    </source>
</evidence>
<feature type="domain" description="Calponin-homology (CH)" evidence="11">
    <location>
        <begin position="187"/>
        <end position="291"/>
    </location>
</feature>
<dbReference type="InterPro" id="IPR036872">
    <property type="entry name" value="CH_dom_sf"/>
</dbReference>
<feature type="compositionally biased region" description="Basic and acidic residues" evidence="10">
    <location>
        <begin position="822"/>
        <end position="833"/>
    </location>
</feature>
<dbReference type="Ensembl" id="ENSSSCT00025102620.1">
    <property type="protein sequence ID" value="ENSSSCP00025045429.1"/>
    <property type="gene ID" value="ENSSSCG00025074414.1"/>
</dbReference>
<feature type="compositionally biased region" description="Basic and acidic residues" evidence="10">
    <location>
        <begin position="800"/>
        <end position="814"/>
    </location>
</feature>
<keyword evidence="4" id="KW-0677">Repeat</keyword>
<feature type="compositionally biased region" description="Low complexity" evidence="10">
    <location>
        <begin position="149"/>
        <end position="168"/>
    </location>
</feature>
<dbReference type="InterPro" id="IPR047827">
    <property type="entry name" value="CLMN_CH_first"/>
</dbReference>
<organism evidence="12 13">
    <name type="scientific">Sus scrofa</name>
    <name type="common">Pig</name>
    <dbReference type="NCBI Taxonomy" id="9823"/>
    <lineage>
        <taxon>Eukaryota</taxon>
        <taxon>Metazoa</taxon>
        <taxon>Chordata</taxon>
        <taxon>Craniata</taxon>
        <taxon>Vertebrata</taxon>
        <taxon>Euteleostomi</taxon>
        <taxon>Mammalia</taxon>
        <taxon>Eutheria</taxon>
        <taxon>Laurasiatheria</taxon>
        <taxon>Artiodactyla</taxon>
        <taxon>Suina</taxon>
        <taxon>Suidae</taxon>
        <taxon>Sus</taxon>
    </lineage>
</organism>
<dbReference type="GO" id="GO:0003779">
    <property type="term" value="F:actin binding"/>
    <property type="evidence" value="ECO:0007669"/>
    <property type="project" value="UniProtKB-KW"/>
</dbReference>
<dbReference type="FunFam" id="1.10.418.10:FF:000057">
    <property type="entry name" value="Calmin"/>
    <property type="match status" value="1"/>
</dbReference>
<dbReference type="AlphaFoldDB" id="A0A8D0TQL0"/>
<keyword evidence="3" id="KW-0812">Transmembrane</keyword>
<evidence type="ECO:0000256" key="1">
    <source>
        <dbReference type="ARBA" id="ARBA00004211"/>
    </source>
</evidence>
<feature type="compositionally biased region" description="Low complexity" evidence="10">
    <location>
        <begin position="482"/>
        <end position="493"/>
    </location>
</feature>
<sequence>MAAPEWDWFQREELIGQISDIRVQNLQVERENVQKRTFTRWVNLHLEKCNPPLEVKDLFVDIQDGKILMALLEVLSGRNLLHEYKSSSHRIFRLNNIAKALKFLEDSNVKLVSIDAAEIADGNPSLVLGLIWNIILFFQIKELTGNLSRNSPSSSLSPGSGGTDSDSSFPPTPTAERSTAIAVKDQRKAIRTLLAWVQRKTRKYGVAVQDFAGSWRSGLAFLAVIKAIDPSLVDMKQALEDSMRENLEKAFSIAQEALHIPRLLEPEDIMVDTPDEQSIVTYVAQFLEHFPELEAEDFMDSDREAPIESTFVRIRETPSEQESALFLLTENEERAYTVNHEASHPPPSKVFVCDKPEDVVERCLGGVSSQEPPDGSSESTHPIIEQVLQGVPRKISTPSEPAPESSILSSRKDTRRANSLPGKKMVHFEADTYRDAACSQDPFYSQDPRFEGSPRGSKEGSKQDGHVSAGEVAGESPKQEAPRVPAAAPAEAPGEVSLVDGKIEHPPPFQPSPSWNGASERAASPGEEGHPLSPLGGVPVMANSLEIKVKLLTVKAMEREDYFEGIPLKASRFNSDLVEFASTSQAFSEAPSAHEKTPAEKEQVPEDPAENLGKRRDSSGHQQTDGDESPGNPDPHAPPQDAGPEEPGYSLAPQGTPVDKKPEVYEKAKRKSPRRRRGEDEGEAGDPPGLGREWPSTLASSSASLETLHSASEEDLDFKPSPPLSKISVIPHDLFYYPHYEVPLAAVLEAYAEGPEDLKSQEMDLEEPEGYPPGLGAREDEDEDEEAEPSQSSCSFPGLGEDRPQASIAEDARRASVPTPPARREDDQPREPAENVPVPDQQSQEFANSENLANPLEEKVKEESISSKKKEKRKHVDHVESSVFIAPGTVRSSDDLEEDISDHRVISRTSHSDSSIYIRRHTNRSLESDQVSYVQLRNAADLDDRRNRTLTRYNTQKLTELILQFYGISADMKRGCRHARMPMKEGQQLWRGGAAGGPRPAERLAGAAGPAAGRDVLSALPLAPGLLPAALPAAGRQQALTARPRNKQDRTLTGRGLLLPSVPSAGWGASADICGPRGKPSPPPFLFPFPPLSPQHAFLLGCVLSVRVCGWILGQGQFAGLALTGLGLGTGTGRN</sequence>
<dbReference type="PANTHER" id="PTHR47535">
    <property type="entry name" value="MUSCLE-SPECIFIC PROTEIN 300 KDA, ISOFORM G"/>
    <property type="match status" value="1"/>
</dbReference>
<keyword evidence="2" id="KW-0597">Phosphoprotein</keyword>
<reference evidence="12" key="1">
    <citation type="submission" date="2025-08" db="UniProtKB">
        <authorList>
            <consortium name="Ensembl"/>
        </authorList>
    </citation>
    <scope>IDENTIFICATION</scope>
</reference>
<comment type="subcellular location">
    <subcellularLocation>
        <location evidence="1">Membrane</location>
        <topology evidence="1">Single-pass type IV membrane protein</topology>
    </subcellularLocation>
</comment>
<protein>
    <recommendedName>
        <fullName evidence="8">Calmin</fullName>
    </recommendedName>
    <alternativeName>
        <fullName evidence="9">Calponin-like transmembrane domain protein</fullName>
    </alternativeName>
</protein>
<dbReference type="SUPFAM" id="SSF47576">
    <property type="entry name" value="Calponin-homology domain, CH-domain"/>
    <property type="match status" value="1"/>
</dbReference>
<keyword evidence="7" id="KW-0009">Actin-binding</keyword>
<keyword evidence="5" id="KW-1133">Transmembrane helix</keyword>
<evidence type="ECO:0000256" key="6">
    <source>
        <dbReference type="ARBA" id="ARBA00023136"/>
    </source>
</evidence>
<gene>
    <name evidence="12" type="primary">CLMN</name>
</gene>
<dbReference type="Gene3D" id="1.10.418.10">
    <property type="entry name" value="Calponin-like domain"/>
    <property type="match status" value="2"/>
</dbReference>
<evidence type="ECO:0000256" key="5">
    <source>
        <dbReference type="ARBA" id="ARBA00022989"/>
    </source>
</evidence>
<feature type="region of interest" description="Disordered" evidence="10">
    <location>
        <begin position="584"/>
        <end position="725"/>
    </location>
</feature>
<evidence type="ECO:0000256" key="4">
    <source>
        <dbReference type="ARBA" id="ARBA00022737"/>
    </source>
</evidence>
<dbReference type="InterPro" id="IPR001589">
    <property type="entry name" value="Actinin_actin-bd_CS"/>
</dbReference>
<dbReference type="InterPro" id="IPR047826">
    <property type="entry name" value="CLMN_CH_second"/>
</dbReference>
<dbReference type="Pfam" id="PF00307">
    <property type="entry name" value="CH"/>
    <property type="match status" value="2"/>
</dbReference>
<feature type="compositionally biased region" description="Basic and acidic residues" evidence="10">
    <location>
        <begin position="592"/>
        <end position="604"/>
    </location>
</feature>
<dbReference type="PANTHER" id="PTHR47535:SF7">
    <property type="entry name" value="CALMIN"/>
    <property type="match status" value="1"/>
</dbReference>
<evidence type="ECO:0000256" key="3">
    <source>
        <dbReference type="ARBA" id="ARBA00022692"/>
    </source>
</evidence>
<dbReference type="InterPro" id="IPR052403">
    <property type="entry name" value="LINC-complex_assoc"/>
</dbReference>
<accession>A0A8D0TQL0</accession>
<dbReference type="PROSITE" id="PS50021">
    <property type="entry name" value="CH"/>
    <property type="match status" value="2"/>
</dbReference>
<dbReference type="InterPro" id="IPR001715">
    <property type="entry name" value="CH_dom"/>
</dbReference>
<evidence type="ECO:0000256" key="7">
    <source>
        <dbReference type="ARBA" id="ARBA00023203"/>
    </source>
</evidence>
<evidence type="ECO:0000313" key="12">
    <source>
        <dbReference type="Ensembl" id="ENSSSCP00025045429.1"/>
    </source>
</evidence>
<evidence type="ECO:0000259" key="11">
    <source>
        <dbReference type="PROSITE" id="PS50021"/>
    </source>
</evidence>
<dbReference type="CDD" id="cd21245">
    <property type="entry name" value="CH_CLMN_rpt2"/>
    <property type="match status" value="1"/>
</dbReference>
<feature type="region of interest" description="Disordered" evidence="10">
    <location>
        <begin position="391"/>
        <end position="426"/>
    </location>
</feature>
<feature type="compositionally biased region" description="Basic and acidic residues" evidence="10">
    <location>
        <begin position="658"/>
        <end position="667"/>
    </location>
</feature>
<proteinExistence type="predicted"/>
<evidence type="ECO:0000313" key="13">
    <source>
        <dbReference type="Proteomes" id="UP000694727"/>
    </source>
</evidence>
<feature type="compositionally biased region" description="Basic and acidic residues" evidence="10">
    <location>
        <begin position="448"/>
        <end position="465"/>
    </location>
</feature>
<feature type="region of interest" description="Disordered" evidence="10">
    <location>
        <begin position="757"/>
        <end position="874"/>
    </location>
</feature>
<feature type="domain" description="Calponin-homology (CH)" evidence="11">
    <location>
        <begin position="32"/>
        <end position="139"/>
    </location>
</feature>
<feature type="compositionally biased region" description="Low complexity" evidence="10">
    <location>
        <begin position="696"/>
        <end position="710"/>
    </location>
</feature>
<dbReference type="FunFam" id="1.10.418.10:FF:000063">
    <property type="entry name" value="Calmin"/>
    <property type="match status" value="1"/>
</dbReference>
<feature type="compositionally biased region" description="Acidic residues" evidence="10">
    <location>
        <begin position="779"/>
        <end position="788"/>
    </location>
</feature>
<dbReference type="PROSITE" id="PS00019">
    <property type="entry name" value="ACTININ_1"/>
    <property type="match status" value="1"/>
</dbReference>
<keyword evidence="6" id="KW-0472">Membrane</keyword>
<name>A0A8D0TQL0_PIG</name>
<feature type="region of interest" description="Disordered" evidence="10">
    <location>
        <begin position="438"/>
        <end position="538"/>
    </location>
</feature>
<dbReference type="GO" id="GO:0016020">
    <property type="term" value="C:membrane"/>
    <property type="evidence" value="ECO:0007669"/>
    <property type="project" value="UniProtKB-SubCell"/>
</dbReference>
<evidence type="ECO:0000256" key="10">
    <source>
        <dbReference type="SAM" id="MobiDB-lite"/>
    </source>
</evidence>
<dbReference type="SMART" id="SM00033">
    <property type="entry name" value="CH"/>
    <property type="match status" value="2"/>
</dbReference>
<dbReference type="PROSITE" id="PS00020">
    <property type="entry name" value="ACTININ_2"/>
    <property type="match status" value="1"/>
</dbReference>
<feature type="compositionally biased region" description="Polar residues" evidence="10">
    <location>
        <begin position="840"/>
        <end position="852"/>
    </location>
</feature>
<feature type="region of interest" description="Disordered" evidence="10">
    <location>
        <begin position="149"/>
        <end position="181"/>
    </location>
</feature>
<evidence type="ECO:0000256" key="2">
    <source>
        <dbReference type="ARBA" id="ARBA00022553"/>
    </source>
</evidence>
<dbReference type="Proteomes" id="UP000694727">
    <property type="component" value="Unplaced"/>
</dbReference>
<evidence type="ECO:0000256" key="8">
    <source>
        <dbReference type="ARBA" id="ARBA00070333"/>
    </source>
</evidence>